<evidence type="ECO:0000313" key="13">
    <source>
        <dbReference type="EMBL" id="KAK3095405.1"/>
    </source>
</evidence>
<feature type="domain" description="Macro" evidence="12">
    <location>
        <begin position="702"/>
        <end position="874"/>
    </location>
</feature>
<dbReference type="Proteomes" id="UP001186944">
    <property type="component" value="Unassembled WGS sequence"/>
</dbReference>
<comment type="pathway">
    <text evidence="2">Protein modification; protein ubiquitination.</text>
</comment>
<evidence type="ECO:0000313" key="14">
    <source>
        <dbReference type="Proteomes" id="UP001186944"/>
    </source>
</evidence>
<dbReference type="EC" id="2.3.2.27" evidence="4"/>
<sequence length="1058" mass="118981">MNYSSPGSRGDFGLSWNSPYSHSGGTYSTPYGHSSGSSLPPSSHYSHSGGTYNTSHGLSSAGSLNKMTDAPSPWEIDDEEMEILEHLFSKELSDLKAKGLIVRKGREHTLRFLEGTQVTYEVEDMFYNMKSAFQNLEKDFVIISDQGKMRDLMTKCYSKFPTIFLKKESIFLYIHSKSVFEVSEAKRFLELEKEEPSCRSSSQTSYHQSNSYSSPGRMSNITPWYIRREKLENIEFFFSKELRDLESDGFILDKGEGCLRLQVGAQQVTSNVKEKFESLRKKAMDISKGYFLPMDKSIISHLWDKCHKTFPSVLVLVNGDKFDIIAETIEKMREVKQFLEQEERREKSKDVSAETRLIVDMNPRKIGGDLTQQRKSADEAEYRRNSSDAMRRRDDGNRDSDLPLHGSSGRDVLQTGSGASSRDISKTDYDSSKVSSQYLPSANITEVNFEFPAKNGVKVKVYEGDLLKVRTDCIVNAANVDLGNVGGVAHAISRACGRGFDVECRKLIDRIGKLKVCEVQPTSAGDLSLRYSAVLHAVGPCWDYYRTTEKCFDDLQRTWQNILQTAEKLEFNSVAVPVISSGIFSVPKHHCAEMCLYGILEYCDKHPSSSLQEVHIVDKNPSVLKEIQSTYEKINRQGDHRFLRPQYSSNSYTQQASSSSYRGDPVDHVPHHGRDETKAKEHQRSGMSLFREPDCKITGITAPVKVFNTENGVTIKVYTGSLVRFKGDAIVCTADDGLSGLGPLATAIEIAGGSKYTKSMGKMRSDLRVYTKKLDPGTVHRCAGGDLPVSEVYHVVIKTLFFTSEHSLNEYGDTVRKMFKDLLGKKVMKMALPLIGAGMEDMSSRNGGGRYELEKEEKRSEDAGRYKEDQRNEDAQCVICMDTITDGTRLDCGHEFCRDCIKNAFSHKPVCPMCGKVYAALEGNQPRDGSMRTNTEHHTSLPGYERCGTIVIDYKFPDGIQKENHPNPGKRYKGTNRRAYLPDNEEGRKVLGLLRKAFDQKLTFTIGSSRTTGQEDVVTWNDIHHKTKRDTGAQRFGYPDATYLQRVQEELAAKGITD</sequence>
<keyword evidence="5" id="KW-0808">Transferase</keyword>
<dbReference type="Gene3D" id="3.30.40.10">
    <property type="entry name" value="Zinc/RING finger domain, C3HC4 (zinc finger)"/>
    <property type="match status" value="1"/>
</dbReference>
<feature type="region of interest" description="Disordered" evidence="10">
    <location>
        <begin position="31"/>
        <end position="64"/>
    </location>
</feature>
<dbReference type="InterPro" id="IPR001841">
    <property type="entry name" value="Znf_RING"/>
</dbReference>
<dbReference type="PANTHER" id="PTHR12622">
    <property type="entry name" value="DELTEX-RELATED"/>
    <property type="match status" value="1"/>
</dbReference>
<feature type="region of interest" description="Disordered" evidence="10">
    <location>
        <begin position="363"/>
        <end position="432"/>
    </location>
</feature>
<name>A0AA88Y9C2_PINIB</name>
<dbReference type="SMART" id="SM00506">
    <property type="entry name" value="A1pp"/>
    <property type="match status" value="1"/>
</dbReference>
<feature type="compositionally biased region" description="Low complexity" evidence="10">
    <location>
        <begin position="31"/>
        <end position="52"/>
    </location>
</feature>
<dbReference type="Pfam" id="PF13923">
    <property type="entry name" value="zf-C3HC4_2"/>
    <property type="match status" value="1"/>
</dbReference>
<feature type="domain" description="Macro" evidence="12">
    <location>
        <begin position="446"/>
        <end position="635"/>
    </location>
</feature>
<accession>A0AA88Y9C2</accession>
<evidence type="ECO:0000256" key="1">
    <source>
        <dbReference type="ARBA" id="ARBA00000900"/>
    </source>
</evidence>
<evidence type="ECO:0000256" key="4">
    <source>
        <dbReference type="ARBA" id="ARBA00012483"/>
    </source>
</evidence>
<feature type="region of interest" description="Disordered" evidence="10">
    <location>
        <begin position="653"/>
        <end position="686"/>
    </location>
</feature>
<dbReference type="InterPro" id="IPR039399">
    <property type="entry name" value="Deltex_C_sf"/>
</dbReference>
<dbReference type="InterPro" id="IPR039396">
    <property type="entry name" value="Deltex_C"/>
</dbReference>
<evidence type="ECO:0000256" key="6">
    <source>
        <dbReference type="ARBA" id="ARBA00022723"/>
    </source>
</evidence>
<evidence type="ECO:0000259" key="12">
    <source>
        <dbReference type="PROSITE" id="PS51154"/>
    </source>
</evidence>
<dbReference type="GO" id="GO:0007219">
    <property type="term" value="P:Notch signaling pathway"/>
    <property type="evidence" value="ECO:0007669"/>
    <property type="project" value="InterPro"/>
</dbReference>
<gene>
    <name evidence="13" type="ORF">FSP39_014280</name>
</gene>
<dbReference type="SMART" id="SM00184">
    <property type="entry name" value="RING"/>
    <property type="match status" value="1"/>
</dbReference>
<dbReference type="GO" id="GO:0061630">
    <property type="term" value="F:ubiquitin protein ligase activity"/>
    <property type="evidence" value="ECO:0007669"/>
    <property type="project" value="UniProtKB-EC"/>
</dbReference>
<evidence type="ECO:0000256" key="2">
    <source>
        <dbReference type="ARBA" id="ARBA00004906"/>
    </source>
</evidence>
<evidence type="ECO:0000256" key="10">
    <source>
        <dbReference type="SAM" id="MobiDB-lite"/>
    </source>
</evidence>
<dbReference type="SUPFAM" id="SSF52949">
    <property type="entry name" value="Macro domain-like"/>
    <property type="match status" value="2"/>
</dbReference>
<comment type="similarity">
    <text evidence="3">Belongs to the Deltex family.</text>
</comment>
<dbReference type="InterPro" id="IPR002589">
    <property type="entry name" value="Macro_dom"/>
</dbReference>
<dbReference type="PROSITE" id="PS51154">
    <property type="entry name" value="MACRO"/>
    <property type="match status" value="2"/>
</dbReference>
<dbReference type="SUPFAM" id="SSF57850">
    <property type="entry name" value="RING/U-box"/>
    <property type="match status" value="1"/>
</dbReference>
<dbReference type="InterPro" id="IPR017907">
    <property type="entry name" value="Znf_RING_CS"/>
</dbReference>
<feature type="compositionally biased region" description="Basic and acidic residues" evidence="10">
    <location>
        <begin position="851"/>
        <end position="868"/>
    </location>
</feature>
<feature type="compositionally biased region" description="Polar residues" evidence="10">
    <location>
        <begin position="53"/>
        <end position="64"/>
    </location>
</feature>
<dbReference type="CDD" id="cd02907">
    <property type="entry name" value="Macro_Af1521_BAL-like"/>
    <property type="match status" value="1"/>
</dbReference>
<dbReference type="AlphaFoldDB" id="A0AA88Y9C2"/>
<evidence type="ECO:0000256" key="7">
    <source>
        <dbReference type="ARBA" id="ARBA00022771"/>
    </source>
</evidence>
<evidence type="ECO:0000256" key="8">
    <source>
        <dbReference type="ARBA" id="ARBA00022833"/>
    </source>
</evidence>
<dbReference type="Gene3D" id="3.40.220.10">
    <property type="entry name" value="Leucine Aminopeptidase, subunit E, domain 1"/>
    <property type="match status" value="2"/>
</dbReference>
<dbReference type="Pfam" id="PF18102">
    <property type="entry name" value="DTC"/>
    <property type="match status" value="1"/>
</dbReference>
<dbReference type="Gene3D" id="3.30.390.130">
    <property type="match status" value="1"/>
</dbReference>
<protein>
    <recommendedName>
        <fullName evidence="4">RING-type E3 ubiquitin transferase</fullName>
        <ecNumber evidence="4">2.3.2.27</ecNumber>
    </recommendedName>
</protein>
<organism evidence="13 14">
    <name type="scientific">Pinctada imbricata</name>
    <name type="common">Atlantic pearl-oyster</name>
    <name type="synonym">Pinctada martensii</name>
    <dbReference type="NCBI Taxonomy" id="66713"/>
    <lineage>
        <taxon>Eukaryota</taxon>
        <taxon>Metazoa</taxon>
        <taxon>Spiralia</taxon>
        <taxon>Lophotrochozoa</taxon>
        <taxon>Mollusca</taxon>
        <taxon>Bivalvia</taxon>
        <taxon>Autobranchia</taxon>
        <taxon>Pteriomorphia</taxon>
        <taxon>Pterioida</taxon>
        <taxon>Pterioidea</taxon>
        <taxon>Pteriidae</taxon>
        <taxon>Pinctada</taxon>
    </lineage>
</organism>
<reference evidence="13" key="1">
    <citation type="submission" date="2019-08" db="EMBL/GenBank/DDBJ databases">
        <title>The improved chromosome-level genome for the pearl oyster Pinctada fucata martensii using PacBio sequencing and Hi-C.</title>
        <authorList>
            <person name="Zheng Z."/>
        </authorList>
    </citation>
    <scope>NUCLEOTIDE SEQUENCE</scope>
    <source>
        <strain evidence="13">ZZ-2019</strain>
        <tissue evidence="13">Adductor muscle</tissue>
    </source>
</reference>
<feature type="region of interest" description="Disordered" evidence="10">
    <location>
        <begin position="842"/>
        <end position="868"/>
    </location>
</feature>
<dbReference type="PROSITE" id="PS50089">
    <property type="entry name" value="ZF_RING_2"/>
    <property type="match status" value="1"/>
</dbReference>
<dbReference type="CDD" id="cd09633">
    <property type="entry name" value="Deltex_C"/>
    <property type="match status" value="1"/>
</dbReference>
<proteinExistence type="inferred from homology"/>
<keyword evidence="7 9" id="KW-0863">Zinc-finger</keyword>
<evidence type="ECO:0000256" key="5">
    <source>
        <dbReference type="ARBA" id="ARBA00022679"/>
    </source>
</evidence>
<dbReference type="FunFam" id="3.30.390.130:FF:000001">
    <property type="entry name" value="Probable E3 ubiquitin-protein ligase DTX3"/>
    <property type="match status" value="1"/>
</dbReference>
<dbReference type="Pfam" id="PF01661">
    <property type="entry name" value="Macro"/>
    <property type="match status" value="1"/>
</dbReference>
<feature type="compositionally biased region" description="Basic and acidic residues" evidence="10">
    <location>
        <begin position="375"/>
        <end position="402"/>
    </location>
</feature>
<feature type="compositionally biased region" description="Basic and acidic residues" evidence="10">
    <location>
        <begin position="664"/>
        <end position="684"/>
    </location>
</feature>
<comment type="catalytic activity">
    <reaction evidence="1">
        <text>S-ubiquitinyl-[E2 ubiquitin-conjugating enzyme]-L-cysteine + [acceptor protein]-L-lysine = [E2 ubiquitin-conjugating enzyme]-L-cysteine + N(6)-ubiquitinyl-[acceptor protein]-L-lysine.</text>
        <dbReference type="EC" id="2.3.2.27"/>
    </reaction>
</comment>
<dbReference type="PROSITE" id="PS00518">
    <property type="entry name" value="ZF_RING_1"/>
    <property type="match status" value="1"/>
</dbReference>
<dbReference type="InterPro" id="IPR039398">
    <property type="entry name" value="Deltex_fam"/>
</dbReference>
<keyword evidence="6" id="KW-0479">Metal-binding</keyword>
<dbReference type="InterPro" id="IPR043472">
    <property type="entry name" value="Macro_dom-like"/>
</dbReference>
<evidence type="ECO:0000256" key="3">
    <source>
        <dbReference type="ARBA" id="ARBA00009413"/>
    </source>
</evidence>
<dbReference type="InterPro" id="IPR013083">
    <property type="entry name" value="Znf_RING/FYVE/PHD"/>
</dbReference>
<keyword evidence="8" id="KW-0862">Zinc</keyword>
<dbReference type="EMBL" id="VSWD01000008">
    <property type="protein sequence ID" value="KAK3095405.1"/>
    <property type="molecule type" value="Genomic_DNA"/>
</dbReference>
<dbReference type="GO" id="GO:0008270">
    <property type="term" value="F:zinc ion binding"/>
    <property type="evidence" value="ECO:0007669"/>
    <property type="project" value="UniProtKB-KW"/>
</dbReference>
<evidence type="ECO:0000259" key="11">
    <source>
        <dbReference type="PROSITE" id="PS50089"/>
    </source>
</evidence>
<feature type="domain" description="RING-type" evidence="11">
    <location>
        <begin position="877"/>
        <end position="914"/>
    </location>
</feature>
<comment type="caution">
    <text evidence="13">The sequence shown here is derived from an EMBL/GenBank/DDBJ whole genome shotgun (WGS) entry which is preliminary data.</text>
</comment>
<dbReference type="GO" id="GO:0016567">
    <property type="term" value="P:protein ubiquitination"/>
    <property type="evidence" value="ECO:0007669"/>
    <property type="project" value="InterPro"/>
</dbReference>
<evidence type="ECO:0000256" key="9">
    <source>
        <dbReference type="PROSITE-ProRule" id="PRU00175"/>
    </source>
</evidence>
<keyword evidence="14" id="KW-1185">Reference proteome</keyword>